<organism evidence="1 2">
    <name type="scientific">Clostridium cibarium</name>
    <dbReference type="NCBI Taxonomy" id="2762247"/>
    <lineage>
        <taxon>Bacteria</taxon>
        <taxon>Bacillati</taxon>
        <taxon>Bacillota</taxon>
        <taxon>Clostridia</taxon>
        <taxon>Eubacteriales</taxon>
        <taxon>Clostridiaceae</taxon>
        <taxon>Clostridium</taxon>
    </lineage>
</organism>
<evidence type="ECO:0000313" key="2">
    <source>
        <dbReference type="Proteomes" id="UP000627781"/>
    </source>
</evidence>
<accession>A0ABR8PSR7</accession>
<comment type="caution">
    <text evidence="1">The sequence shown here is derived from an EMBL/GenBank/DDBJ whole genome shotgun (WGS) entry which is preliminary data.</text>
</comment>
<keyword evidence="2" id="KW-1185">Reference proteome</keyword>
<proteinExistence type="predicted"/>
<protein>
    <submittedName>
        <fullName evidence="1">Uncharacterized protein</fullName>
    </submittedName>
</protein>
<dbReference type="RefSeq" id="WP_185966885.1">
    <property type="nucleotide sequence ID" value="NZ_JACSRA010000009.1"/>
</dbReference>
<reference evidence="1 2" key="1">
    <citation type="submission" date="2020-08" db="EMBL/GenBank/DDBJ databases">
        <title>A Genomic Blueprint of the Chicken Gut Microbiome.</title>
        <authorList>
            <person name="Gilroy R."/>
            <person name="Ravi A."/>
            <person name="Getino M."/>
            <person name="Pursley I."/>
            <person name="Horton D.L."/>
            <person name="Alikhan N.-F."/>
            <person name="Baker D."/>
            <person name="Gharbi K."/>
            <person name="Hall N."/>
            <person name="Watson M."/>
            <person name="Adriaenssens E.M."/>
            <person name="Foster-Nyarko E."/>
            <person name="Jarju S."/>
            <person name="Secka A."/>
            <person name="Antonio M."/>
            <person name="Oren A."/>
            <person name="Chaudhuri R."/>
            <person name="La Ragione R.M."/>
            <person name="Hildebrand F."/>
            <person name="Pallen M.J."/>
        </authorList>
    </citation>
    <scope>NUCLEOTIDE SEQUENCE [LARGE SCALE GENOMIC DNA]</scope>
    <source>
        <strain evidence="1 2">Sa3CVN1</strain>
    </source>
</reference>
<gene>
    <name evidence="1" type="ORF">H9661_07360</name>
</gene>
<dbReference type="EMBL" id="JACSRA010000009">
    <property type="protein sequence ID" value="MBD7911170.1"/>
    <property type="molecule type" value="Genomic_DNA"/>
</dbReference>
<name>A0ABR8PSR7_9CLOT</name>
<dbReference type="Proteomes" id="UP000627781">
    <property type="component" value="Unassembled WGS sequence"/>
</dbReference>
<sequence>MNNNSKSTLTGKIAETFMKIGDVHAKEYSIILNYYEPEVSLSLLENTNSDEK</sequence>
<evidence type="ECO:0000313" key="1">
    <source>
        <dbReference type="EMBL" id="MBD7911170.1"/>
    </source>
</evidence>